<dbReference type="SMART" id="SM00174">
    <property type="entry name" value="RHO"/>
    <property type="match status" value="1"/>
</dbReference>
<proteinExistence type="predicted"/>
<dbReference type="RefSeq" id="WP_126608623.1">
    <property type="nucleotide sequence ID" value="NZ_AP025145.1"/>
</dbReference>
<dbReference type="GO" id="GO:0003924">
    <property type="term" value="F:GTPase activity"/>
    <property type="evidence" value="ECO:0007669"/>
    <property type="project" value="InterPro"/>
</dbReference>
<dbReference type="InterPro" id="IPR027417">
    <property type="entry name" value="P-loop_NTPase"/>
</dbReference>
<dbReference type="GO" id="GO:0005525">
    <property type="term" value="F:GTP binding"/>
    <property type="evidence" value="ECO:0007669"/>
    <property type="project" value="UniProtKB-KW"/>
</dbReference>
<dbReference type="InterPro" id="IPR005225">
    <property type="entry name" value="Small_GTP-bd"/>
</dbReference>
<keyword evidence="4" id="KW-1185">Reference proteome</keyword>
<dbReference type="SMART" id="SM00175">
    <property type="entry name" value="RAB"/>
    <property type="match status" value="1"/>
</dbReference>
<dbReference type="FunFam" id="3.40.50.300:FF:001447">
    <property type="entry name" value="Ras-related protein Rab-1B"/>
    <property type="match status" value="1"/>
</dbReference>
<dbReference type="Gene3D" id="3.40.50.300">
    <property type="entry name" value="P-loop containing nucleotide triphosphate hydrolases"/>
    <property type="match status" value="1"/>
</dbReference>
<dbReference type="InterPro" id="IPR050227">
    <property type="entry name" value="Rab"/>
</dbReference>
<evidence type="ECO:0000256" key="1">
    <source>
        <dbReference type="ARBA" id="ARBA00022741"/>
    </source>
</evidence>
<evidence type="ECO:0000313" key="3">
    <source>
        <dbReference type="EMBL" id="GLQ73989.1"/>
    </source>
</evidence>
<dbReference type="Proteomes" id="UP001156690">
    <property type="component" value="Unassembled WGS sequence"/>
</dbReference>
<protein>
    <submittedName>
        <fullName evidence="3">GTP-binding protein</fullName>
    </submittedName>
</protein>
<evidence type="ECO:0000313" key="4">
    <source>
        <dbReference type="Proteomes" id="UP001156690"/>
    </source>
</evidence>
<reference evidence="4" key="1">
    <citation type="journal article" date="2019" name="Int. J. Syst. Evol. Microbiol.">
        <title>The Global Catalogue of Microorganisms (GCM) 10K type strain sequencing project: providing services to taxonomists for standard genome sequencing and annotation.</title>
        <authorList>
            <consortium name="The Broad Institute Genomics Platform"/>
            <consortium name="The Broad Institute Genome Sequencing Center for Infectious Disease"/>
            <person name="Wu L."/>
            <person name="Ma J."/>
        </authorList>
    </citation>
    <scope>NUCLEOTIDE SEQUENCE [LARGE SCALE GENOMIC DNA]</scope>
    <source>
        <strain evidence="4">NBRC 15640</strain>
    </source>
</reference>
<dbReference type="SUPFAM" id="SSF52540">
    <property type="entry name" value="P-loop containing nucleoside triphosphate hydrolases"/>
    <property type="match status" value="1"/>
</dbReference>
<dbReference type="PANTHER" id="PTHR47977">
    <property type="entry name" value="RAS-RELATED PROTEIN RAB"/>
    <property type="match status" value="1"/>
</dbReference>
<name>A0AAV5NTV6_9VIBR</name>
<dbReference type="PROSITE" id="PS51419">
    <property type="entry name" value="RAB"/>
    <property type="match status" value="1"/>
</dbReference>
<dbReference type="EMBL" id="BSNX01000041">
    <property type="protein sequence ID" value="GLQ73989.1"/>
    <property type="molecule type" value="Genomic_DNA"/>
</dbReference>
<organism evidence="3 4">
    <name type="scientific">Vibrio penaeicida</name>
    <dbReference type="NCBI Taxonomy" id="104609"/>
    <lineage>
        <taxon>Bacteria</taxon>
        <taxon>Pseudomonadati</taxon>
        <taxon>Pseudomonadota</taxon>
        <taxon>Gammaproteobacteria</taxon>
        <taxon>Vibrionales</taxon>
        <taxon>Vibrionaceae</taxon>
        <taxon>Vibrio</taxon>
    </lineage>
</organism>
<gene>
    <name evidence="3" type="ORF">GCM10007932_33490</name>
</gene>
<evidence type="ECO:0000256" key="2">
    <source>
        <dbReference type="ARBA" id="ARBA00023134"/>
    </source>
</evidence>
<dbReference type="PROSITE" id="PS51421">
    <property type="entry name" value="RAS"/>
    <property type="match status" value="1"/>
</dbReference>
<sequence>MKAKKICMIGAFAVGKTSLVRRFVESIFTEKYHTTIGVKISKKFIDSTPEPVQLLVWDIEGKDVYTNINVSYLRGASGAMLVVDGTRPDSLEVANELRTLISDNCNDIPVVLMLNKCDLEDDWVIGPDKIATLEQKVSTLFKSSAKDGKNVDEAFQRLAELMLERD</sequence>
<comment type="caution">
    <text evidence="3">The sequence shown here is derived from an EMBL/GenBank/DDBJ whole genome shotgun (WGS) entry which is preliminary data.</text>
</comment>
<dbReference type="Pfam" id="PF00071">
    <property type="entry name" value="Ras"/>
    <property type="match status" value="1"/>
</dbReference>
<dbReference type="PRINTS" id="PR00449">
    <property type="entry name" value="RASTRNSFRMNG"/>
</dbReference>
<keyword evidence="1" id="KW-0547">Nucleotide-binding</keyword>
<accession>A0AAV5NTV6</accession>
<dbReference type="SMART" id="SM00173">
    <property type="entry name" value="RAS"/>
    <property type="match status" value="1"/>
</dbReference>
<dbReference type="NCBIfam" id="TIGR00231">
    <property type="entry name" value="small_GTP"/>
    <property type="match status" value="1"/>
</dbReference>
<dbReference type="AlphaFoldDB" id="A0AAV5NTV6"/>
<keyword evidence="2" id="KW-0342">GTP-binding</keyword>
<dbReference type="CDD" id="cd00154">
    <property type="entry name" value="Rab"/>
    <property type="match status" value="1"/>
</dbReference>
<dbReference type="InterPro" id="IPR001806">
    <property type="entry name" value="Small_GTPase"/>
</dbReference>